<organism evidence="1 2">
    <name type="scientific">Streptomyces niveiscabiei</name>
    <dbReference type="NCBI Taxonomy" id="164115"/>
    <lineage>
        <taxon>Bacteria</taxon>
        <taxon>Bacillati</taxon>
        <taxon>Actinomycetota</taxon>
        <taxon>Actinomycetes</taxon>
        <taxon>Kitasatosporales</taxon>
        <taxon>Streptomycetaceae</taxon>
        <taxon>Streptomyces</taxon>
    </lineage>
</organism>
<evidence type="ECO:0000313" key="2">
    <source>
        <dbReference type="Proteomes" id="UP001631957"/>
    </source>
</evidence>
<dbReference type="SUPFAM" id="SSF53474">
    <property type="entry name" value="alpha/beta-Hydrolases"/>
    <property type="match status" value="1"/>
</dbReference>
<accession>A0ABW9HGC8</accession>
<name>A0ABW9HGC8_9ACTN</name>
<dbReference type="RefSeq" id="WP_409119930.1">
    <property type="nucleotide sequence ID" value="NZ_JBJVNI010000001.1"/>
</dbReference>
<dbReference type="Proteomes" id="UP001631957">
    <property type="component" value="Unassembled WGS sequence"/>
</dbReference>
<protein>
    <recommendedName>
        <fullName evidence="3">Antibiotic ABC transporter ATP-binding protein</fullName>
    </recommendedName>
</protein>
<evidence type="ECO:0008006" key="3">
    <source>
        <dbReference type="Google" id="ProtNLM"/>
    </source>
</evidence>
<dbReference type="Gene3D" id="3.40.50.1820">
    <property type="entry name" value="alpha/beta hydrolase"/>
    <property type="match status" value="1"/>
</dbReference>
<evidence type="ECO:0000313" key="1">
    <source>
        <dbReference type="EMBL" id="MFM9607102.1"/>
    </source>
</evidence>
<keyword evidence="2" id="KW-1185">Reference proteome</keyword>
<sequence length="285" mass="30951">MAAVVVVHGVGQQYLGPRSLHTGIAAALADGVALAGGPPLTADDVGVAFYGHRFRPPGRFKGEPALTHRDVTDPLERTLLMEWWREAARLEPERVPAPDGETATKAITPQTVQRALYALARTRFAGRSGDRFLLGVLRQVSRYFTEPELRTRVRESVADAVADDTRVLVGHSLGSVVAYEALCEHPEWPVRTLVTIGSPLGIPTIVFDRLTPAPSEGRGAWPAGVRGWTNLCDRYDVVALRKRLAPLFGDVHDVAVDNGWQAHAIDRHLTAAETGTAIVEGLRRA</sequence>
<comment type="caution">
    <text evidence="1">The sequence shown here is derived from an EMBL/GenBank/DDBJ whole genome shotgun (WGS) entry which is preliminary data.</text>
</comment>
<dbReference type="InterPro" id="IPR029058">
    <property type="entry name" value="AB_hydrolase_fold"/>
</dbReference>
<dbReference type="EMBL" id="JBJVNI010000001">
    <property type="protein sequence ID" value="MFM9607102.1"/>
    <property type="molecule type" value="Genomic_DNA"/>
</dbReference>
<reference evidence="1 2" key="1">
    <citation type="submission" date="2024-12" db="EMBL/GenBank/DDBJ databases">
        <title>Forecasting of Potato common scab and diversities of Pathogenic streptomyces spp. in china.</title>
        <authorList>
            <person name="Handique U."/>
            <person name="Wu J."/>
        </authorList>
    </citation>
    <scope>NUCLEOTIDE SEQUENCE [LARGE SCALE GENOMIC DNA]</scope>
    <source>
        <strain evidence="1 2">ZRIMU1530</strain>
    </source>
</reference>
<proteinExistence type="predicted"/>
<gene>
    <name evidence="1" type="ORF">ACKI18_00080</name>
</gene>